<proteinExistence type="predicted"/>
<name>A0A9Q0X711_9SAUR</name>
<dbReference type="AlphaFoldDB" id="A0A9Q0X711"/>
<evidence type="ECO:0000313" key="1">
    <source>
        <dbReference type="EMBL" id="KAJ7304918.1"/>
    </source>
</evidence>
<dbReference type="OrthoDB" id="8895254at2759"/>
<protein>
    <recommendedName>
        <fullName evidence="3">Retrovirus-related Pol polyprotein from transposon TNT 1-94</fullName>
    </recommendedName>
</protein>
<reference evidence="1" key="1">
    <citation type="journal article" date="2023" name="DNA Res.">
        <title>Chromosome-level genome assembly of Phrynocephalus forsythii using third-generation DNA sequencing and Hi-C analysis.</title>
        <authorList>
            <person name="Qi Y."/>
            <person name="Zhao W."/>
            <person name="Zhao Y."/>
            <person name="Niu C."/>
            <person name="Cao S."/>
            <person name="Zhang Y."/>
        </authorList>
    </citation>
    <scope>NUCLEOTIDE SEQUENCE</scope>
    <source>
        <tissue evidence="1">Muscle</tissue>
    </source>
</reference>
<dbReference type="EMBL" id="JAPFRF010000022">
    <property type="protein sequence ID" value="KAJ7304918.1"/>
    <property type="molecule type" value="Genomic_DNA"/>
</dbReference>
<dbReference type="Pfam" id="PF14223">
    <property type="entry name" value="Retrotran_gag_2"/>
    <property type="match status" value="1"/>
</dbReference>
<dbReference type="Proteomes" id="UP001142489">
    <property type="component" value="Unassembled WGS sequence"/>
</dbReference>
<evidence type="ECO:0000313" key="2">
    <source>
        <dbReference type="Proteomes" id="UP001142489"/>
    </source>
</evidence>
<evidence type="ECO:0008006" key="3">
    <source>
        <dbReference type="Google" id="ProtNLM"/>
    </source>
</evidence>
<organism evidence="1 2">
    <name type="scientific">Phrynocephalus forsythii</name>
    <dbReference type="NCBI Taxonomy" id="171643"/>
    <lineage>
        <taxon>Eukaryota</taxon>
        <taxon>Metazoa</taxon>
        <taxon>Chordata</taxon>
        <taxon>Craniata</taxon>
        <taxon>Vertebrata</taxon>
        <taxon>Euteleostomi</taxon>
        <taxon>Lepidosauria</taxon>
        <taxon>Squamata</taxon>
        <taxon>Bifurcata</taxon>
        <taxon>Unidentata</taxon>
        <taxon>Episquamata</taxon>
        <taxon>Toxicofera</taxon>
        <taxon>Iguania</taxon>
        <taxon>Acrodonta</taxon>
        <taxon>Agamidae</taxon>
        <taxon>Agaminae</taxon>
        <taxon>Phrynocephalus</taxon>
    </lineage>
</organism>
<gene>
    <name evidence="1" type="ORF">JRQ81_010588</name>
</gene>
<sequence>MMENQMSNVEEFRLWKLQLETLLMSKDICESIMSEPPSSENAEALAKWKKNDCYARAIILHSLNYKQMCIVQKCDSARQMIKALESAFEFSSSKSLIIWMEKLMGLRINSKDEYEEHLDALLYIFSKLEMCKMELSDSQKIAYLFGTLGPTFGPFKSIINARQITFDKALNCLQAKATRRPRNVVGQLNGFPVTK</sequence>
<accession>A0A9Q0X711</accession>
<comment type="caution">
    <text evidence="1">The sequence shown here is derived from an EMBL/GenBank/DDBJ whole genome shotgun (WGS) entry which is preliminary data.</text>
</comment>
<keyword evidence="2" id="KW-1185">Reference proteome</keyword>